<name>A0ABS4MDN8_9LACO</name>
<dbReference type="InterPro" id="IPR002942">
    <property type="entry name" value="S4_RNA-bd"/>
</dbReference>
<evidence type="ECO:0000313" key="4">
    <source>
        <dbReference type="Proteomes" id="UP001519292"/>
    </source>
</evidence>
<reference evidence="3 4" key="1">
    <citation type="submission" date="2021-03" db="EMBL/GenBank/DDBJ databases">
        <title>Genomic Encyclopedia of Type Strains, Phase IV (KMG-IV): sequencing the most valuable type-strain genomes for metagenomic binning, comparative biology and taxonomic classification.</title>
        <authorList>
            <person name="Goeker M."/>
        </authorList>
    </citation>
    <scope>NUCLEOTIDE SEQUENCE [LARGE SCALE GENOMIC DNA]</scope>
    <source>
        <strain evidence="3 4">DSM 101872</strain>
    </source>
</reference>
<accession>A0ABS4MDN8</accession>
<dbReference type="InterPro" id="IPR040591">
    <property type="entry name" value="RqcP2_RBD"/>
</dbReference>
<keyword evidence="1" id="KW-0694">RNA-binding</keyword>
<dbReference type="CDD" id="cd00165">
    <property type="entry name" value="S4"/>
    <property type="match status" value="1"/>
</dbReference>
<dbReference type="Gene3D" id="3.30.70.330">
    <property type="match status" value="1"/>
</dbReference>
<sequence length="266" mass="31015">MIEKRQASSFYQHFDIKEKPIVDRYVGFFNRFLFQNEPILTDFLNPREEYIFKEIVGGYGQVYEYGGYDKAEKKRLFLCDWTTPYSVQDFEIVCLEIEYNQKWDTITHSQILGVLTNLGVEINTFGDIISDGEGKWQFFVKKELTNFFAEQITKIGRTKVKIKKIDSQHILQVKDDSQEKEAISVSMRLDTVVSAVTNLSRSQVKTALANNNIKLNWHDAVESHIIINIGDVLSIQHFGRIKILDIIATKKGKMKIIYKIWQSKKR</sequence>
<feature type="domain" description="RNA-binding S4" evidence="2">
    <location>
        <begin position="187"/>
        <end position="244"/>
    </location>
</feature>
<protein>
    <submittedName>
        <fullName evidence="3">RNA-binding protein YlmH</fullName>
    </submittedName>
</protein>
<dbReference type="PANTHER" id="PTHR13633:SF3">
    <property type="entry name" value="MITOCHONDRIAL TRANSCRIPTION RESCUE FACTOR 1"/>
    <property type="match status" value="1"/>
</dbReference>
<evidence type="ECO:0000259" key="2">
    <source>
        <dbReference type="SMART" id="SM00363"/>
    </source>
</evidence>
<dbReference type="EMBL" id="JAGGLU010000004">
    <property type="protein sequence ID" value="MBP2057800.1"/>
    <property type="molecule type" value="Genomic_DNA"/>
</dbReference>
<gene>
    <name evidence="3" type="ORF">J2Z60_000972</name>
</gene>
<organism evidence="3 4">
    <name type="scientific">Lactobacillus colini</name>
    <dbReference type="NCBI Taxonomy" id="1819254"/>
    <lineage>
        <taxon>Bacteria</taxon>
        <taxon>Bacillati</taxon>
        <taxon>Bacillota</taxon>
        <taxon>Bacilli</taxon>
        <taxon>Lactobacillales</taxon>
        <taxon>Lactobacillaceae</taxon>
        <taxon>Lactobacillus</taxon>
    </lineage>
</organism>
<keyword evidence="4" id="KW-1185">Reference proteome</keyword>
<dbReference type="PROSITE" id="PS50889">
    <property type="entry name" value="S4"/>
    <property type="match status" value="1"/>
</dbReference>
<dbReference type="SMART" id="SM00363">
    <property type="entry name" value="S4"/>
    <property type="match status" value="1"/>
</dbReference>
<dbReference type="SUPFAM" id="SSF55174">
    <property type="entry name" value="Alpha-L RNA-binding motif"/>
    <property type="match status" value="1"/>
</dbReference>
<dbReference type="InterPro" id="IPR012677">
    <property type="entry name" value="Nucleotide-bd_a/b_plait_sf"/>
</dbReference>
<proteinExistence type="predicted"/>
<comment type="caution">
    <text evidence="3">The sequence shown here is derived from an EMBL/GenBank/DDBJ whole genome shotgun (WGS) entry which is preliminary data.</text>
</comment>
<dbReference type="PANTHER" id="PTHR13633">
    <property type="entry name" value="MITOCHONDRIAL TRANSCRIPTION RESCUE FACTOR 1"/>
    <property type="match status" value="1"/>
</dbReference>
<dbReference type="Gene3D" id="3.30.1370.160">
    <property type="match status" value="1"/>
</dbReference>
<evidence type="ECO:0000313" key="3">
    <source>
        <dbReference type="EMBL" id="MBP2057800.1"/>
    </source>
</evidence>
<evidence type="ECO:0000256" key="1">
    <source>
        <dbReference type="PROSITE-ProRule" id="PRU00182"/>
    </source>
</evidence>
<dbReference type="Proteomes" id="UP001519292">
    <property type="component" value="Unassembled WGS sequence"/>
</dbReference>
<dbReference type="Pfam" id="PF17774">
    <property type="entry name" value="YlmH_RBD"/>
    <property type="match status" value="1"/>
</dbReference>